<organism evidence="2 3">
    <name type="scientific">Rhodovulum bhavnagarense</name>
    <dbReference type="NCBI Taxonomy" id="992286"/>
    <lineage>
        <taxon>Bacteria</taxon>
        <taxon>Pseudomonadati</taxon>
        <taxon>Pseudomonadota</taxon>
        <taxon>Alphaproteobacteria</taxon>
        <taxon>Rhodobacterales</taxon>
        <taxon>Paracoccaceae</taxon>
        <taxon>Rhodovulum</taxon>
    </lineage>
</organism>
<reference evidence="2 3" key="1">
    <citation type="submission" date="2019-03" db="EMBL/GenBank/DDBJ databases">
        <title>Genomic Encyclopedia of Type Strains, Phase IV (KMG-IV): sequencing the most valuable type-strain genomes for metagenomic binning, comparative biology and taxonomic classification.</title>
        <authorList>
            <person name="Goeker M."/>
        </authorList>
    </citation>
    <scope>NUCLEOTIDE SEQUENCE [LARGE SCALE GENOMIC DNA]</scope>
    <source>
        <strain evidence="2 3">DSM 24766</strain>
    </source>
</reference>
<proteinExistence type="predicted"/>
<sequence length="198" mass="20878">MAMVSDSRPCCRLWPHQAAQAVSARWNRRDPSGRAGWGGGLCRGFGVYIARAGGPAGPMVQVDLVGSENQPCSHSASNRPSFVAIPQHWPMSPPRKEGGRPQKKLSGPRPEAPTALGIILVQGCRPWGRYPVRGARRDVSCIVSWQVSDELTGPAVDDRICAASSRRAGAIAGSGRGRACMSPDHQTAGCPAFRGGAG</sequence>
<dbReference type="EMBL" id="SLXU01000017">
    <property type="protein sequence ID" value="TCP58758.1"/>
    <property type="molecule type" value="Genomic_DNA"/>
</dbReference>
<protein>
    <submittedName>
        <fullName evidence="2">Uncharacterized protein</fullName>
    </submittedName>
</protein>
<evidence type="ECO:0000256" key="1">
    <source>
        <dbReference type="SAM" id="MobiDB-lite"/>
    </source>
</evidence>
<feature type="compositionally biased region" description="Polar residues" evidence="1">
    <location>
        <begin position="70"/>
        <end position="80"/>
    </location>
</feature>
<feature type="region of interest" description="Disordered" evidence="1">
    <location>
        <begin position="70"/>
        <end position="111"/>
    </location>
</feature>
<gene>
    <name evidence="2" type="ORF">EV663_11724</name>
</gene>
<accession>A0A4R2R9K7</accession>
<keyword evidence="3" id="KW-1185">Reference proteome</keyword>
<dbReference type="Proteomes" id="UP000295050">
    <property type="component" value="Unassembled WGS sequence"/>
</dbReference>
<evidence type="ECO:0000313" key="2">
    <source>
        <dbReference type="EMBL" id="TCP58758.1"/>
    </source>
</evidence>
<name>A0A4R2R9K7_9RHOB</name>
<dbReference type="AlphaFoldDB" id="A0A4R2R9K7"/>
<comment type="caution">
    <text evidence="2">The sequence shown here is derived from an EMBL/GenBank/DDBJ whole genome shotgun (WGS) entry which is preliminary data.</text>
</comment>
<evidence type="ECO:0000313" key="3">
    <source>
        <dbReference type="Proteomes" id="UP000295050"/>
    </source>
</evidence>